<dbReference type="InterPro" id="IPR008173">
    <property type="entry name" value="Adenylyl_cyclase_CyaB"/>
</dbReference>
<dbReference type="VEuPathDB" id="VectorBase:PPAPM1_007734"/>
<dbReference type="VEuPathDB" id="VectorBase:PPAI009015"/>
<dbReference type="GO" id="GO:0000225">
    <property type="term" value="F:N-acetylglucosaminylphosphatidylinositol deacetylase activity"/>
    <property type="evidence" value="ECO:0007669"/>
    <property type="project" value="UniProtKB-EC"/>
</dbReference>
<organism evidence="3 4">
    <name type="scientific">Phlebotomus papatasi</name>
    <name type="common">Sandfly</name>
    <dbReference type="NCBI Taxonomy" id="29031"/>
    <lineage>
        <taxon>Eukaryota</taxon>
        <taxon>Metazoa</taxon>
        <taxon>Ecdysozoa</taxon>
        <taxon>Arthropoda</taxon>
        <taxon>Hexapoda</taxon>
        <taxon>Insecta</taxon>
        <taxon>Pterygota</taxon>
        <taxon>Neoptera</taxon>
        <taxon>Endopterygota</taxon>
        <taxon>Diptera</taxon>
        <taxon>Nematocera</taxon>
        <taxon>Psychodoidea</taxon>
        <taxon>Psychodidae</taxon>
        <taxon>Phlebotomus</taxon>
        <taxon>Phlebotomus</taxon>
    </lineage>
</organism>
<dbReference type="InterPro" id="IPR033469">
    <property type="entry name" value="CYTH-like_dom_sf"/>
</dbReference>
<protein>
    <recommendedName>
        <fullName evidence="2">N-acetylglucosaminylphosphatidylinositol deacetylase</fullName>
        <ecNumber evidence="2">3.5.1.89</ecNumber>
    </recommendedName>
</protein>
<dbReference type="GO" id="GO:0016462">
    <property type="term" value="F:pyrophosphatase activity"/>
    <property type="evidence" value="ECO:0007669"/>
    <property type="project" value="UniProtKB-ARBA"/>
</dbReference>
<dbReference type="SUPFAM" id="SSF55154">
    <property type="entry name" value="CYTH-like phosphatases"/>
    <property type="match status" value="1"/>
</dbReference>
<proteinExistence type="inferred from homology"/>
<dbReference type="InterPro" id="IPR003737">
    <property type="entry name" value="GlcNAc_PI_deacetylase-related"/>
</dbReference>
<sequence>MTMPQVRMIKKYYVMPVGAFFREFFCMILPAMRSSLGSASVTKTLTQTPIGSNSFPARPQQLPPWLTFQQIITNDVESTWHLVISIILYVIVCLCLYRWIFRPLTPTLRSQRFPKRHRRVLLVSAHPDDECMFFGPTILSLCRREDCQVYLLCLSIGDHEQKGNVRREELFRSCQLLKMRPENVTIMNVTELPDDPGAEWKVSTIARQIEQMIGALDIQALITFDRDGVSQHPNHSAIYYAASSLCLTGTMPNNCKFYTIESTNLLRKYMSVLDLPITLLLSRNWFVLRWRDRRIIVRAMNEHQSQLLWFRKLYILFSRNVEVKARLGSDENFNRCVEIAKKICSSEGEIIKQHDVFYNAANGRLKLRFLENSPSQLVSYFRPDTEAAKLSCFKILSVTEPELLDTILTESIGVRGVVKKVRTLFWYNNTRIHLDKVENLGNFFELEVCLAPEQSVEEGSKIANELVEIFKIEEKDLLAGAYLDQILQK</sequence>
<dbReference type="Pfam" id="PF01928">
    <property type="entry name" value="CYTH"/>
    <property type="match status" value="1"/>
</dbReference>
<dbReference type="SMART" id="SM01118">
    <property type="entry name" value="CYTH"/>
    <property type="match status" value="1"/>
</dbReference>
<accession>A0A1B0GQ75</accession>
<dbReference type="PANTHER" id="PTHR12993">
    <property type="entry name" value="N-ACETYLGLUCOSAMINYL-PHOSPHATIDYLINOSITOL DE-N-ACETYLASE-RELATED"/>
    <property type="match status" value="1"/>
</dbReference>
<dbReference type="SUPFAM" id="SSF102588">
    <property type="entry name" value="LmbE-like"/>
    <property type="match status" value="1"/>
</dbReference>
<dbReference type="CDD" id="cd07890">
    <property type="entry name" value="CYTH-like_AC_IV-like"/>
    <property type="match status" value="1"/>
</dbReference>
<evidence type="ECO:0000313" key="3">
    <source>
        <dbReference type="EnsemblMetazoa" id="PPAI009015-PA"/>
    </source>
</evidence>
<dbReference type="EC" id="3.5.1.89" evidence="2"/>
<dbReference type="InterPro" id="IPR023577">
    <property type="entry name" value="CYTH_domain"/>
</dbReference>
<evidence type="ECO:0000313" key="4">
    <source>
        <dbReference type="Proteomes" id="UP000092462"/>
    </source>
</evidence>
<dbReference type="EMBL" id="AJVK01069515">
    <property type="status" value="NOT_ANNOTATED_CDS"/>
    <property type="molecule type" value="Genomic_DNA"/>
</dbReference>
<dbReference type="PANTHER" id="PTHR12993:SF11">
    <property type="entry name" value="N-ACETYLGLUCOSAMINYL-PHOSPHATIDYLINOSITOL DE-N-ACETYLASE"/>
    <property type="match status" value="1"/>
</dbReference>
<evidence type="ECO:0000256" key="1">
    <source>
        <dbReference type="ARBA" id="ARBA00006066"/>
    </source>
</evidence>
<name>A0A1B0GQ75_PHLPP</name>
<dbReference type="InterPro" id="IPR024078">
    <property type="entry name" value="LmbE-like_dom_sf"/>
</dbReference>
<keyword evidence="4" id="KW-1185">Reference proteome</keyword>
<reference evidence="3" key="1">
    <citation type="submission" date="2022-08" db="UniProtKB">
        <authorList>
            <consortium name="EnsemblMetazoa"/>
        </authorList>
    </citation>
    <scope>IDENTIFICATION</scope>
    <source>
        <strain evidence="3">Israel</strain>
    </source>
</reference>
<comment type="similarity">
    <text evidence="1">Belongs to the PIGL family.</text>
</comment>
<dbReference type="AlphaFoldDB" id="A0A1B0GQ75"/>
<dbReference type="Pfam" id="PF02585">
    <property type="entry name" value="PIG-L"/>
    <property type="match status" value="1"/>
</dbReference>
<dbReference type="Gene3D" id="3.40.50.10320">
    <property type="entry name" value="LmbE-like"/>
    <property type="match status" value="1"/>
</dbReference>
<dbReference type="Gene3D" id="2.40.320.10">
    <property type="entry name" value="Hypothetical Protein Pfu-838710-001"/>
    <property type="match status" value="1"/>
</dbReference>
<dbReference type="EnsemblMetazoa" id="PPAI009015-RA">
    <property type="protein sequence ID" value="PPAI009015-PA"/>
    <property type="gene ID" value="PPAI009015"/>
</dbReference>
<dbReference type="GO" id="GO:0005783">
    <property type="term" value="C:endoplasmic reticulum"/>
    <property type="evidence" value="ECO:0007669"/>
    <property type="project" value="TreeGrafter"/>
</dbReference>
<dbReference type="Proteomes" id="UP000092462">
    <property type="component" value="Unassembled WGS sequence"/>
</dbReference>
<dbReference type="PROSITE" id="PS51707">
    <property type="entry name" value="CYTH"/>
    <property type="match status" value="1"/>
</dbReference>
<evidence type="ECO:0000256" key="2">
    <source>
        <dbReference type="ARBA" id="ARBA00012176"/>
    </source>
</evidence>